<dbReference type="SMART" id="SM00220">
    <property type="entry name" value="S_TKc"/>
    <property type="match status" value="1"/>
</dbReference>
<reference evidence="6 8" key="1">
    <citation type="journal article" date="2012" name="Nature">
        <title>Algal genomes reveal evolutionary mosaicism and the fate of nucleomorphs.</title>
        <authorList>
            <consortium name="DOE Joint Genome Institute"/>
            <person name="Curtis B.A."/>
            <person name="Tanifuji G."/>
            <person name="Burki F."/>
            <person name="Gruber A."/>
            <person name="Irimia M."/>
            <person name="Maruyama S."/>
            <person name="Arias M.C."/>
            <person name="Ball S.G."/>
            <person name="Gile G.H."/>
            <person name="Hirakawa Y."/>
            <person name="Hopkins J.F."/>
            <person name="Kuo A."/>
            <person name="Rensing S.A."/>
            <person name="Schmutz J."/>
            <person name="Symeonidi A."/>
            <person name="Elias M."/>
            <person name="Eveleigh R.J."/>
            <person name="Herman E.K."/>
            <person name="Klute M.J."/>
            <person name="Nakayama T."/>
            <person name="Obornik M."/>
            <person name="Reyes-Prieto A."/>
            <person name="Armbrust E.V."/>
            <person name="Aves S.J."/>
            <person name="Beiko R.G."/>
            <person name="Coutinho P."/>
            <person name="Dacks J.B."/>
            <person name="Durnford D.G."/>
            <person name="Fast N.M."/>
            <person name="Green B.R."/>
            <person name="Grisdale C.J."/>
            <person name="Hempel F."/>
            <person name="Henrissat B."/>
            <person name="Hoppner M.P."/>
            <person name="Ishida K."/>
            <person name="Kim E."/>
            <person name="Koreny L."/>
            <person name="Kroth P.G."/>
            <person name="Liu Y."/>
            <person name="Malik S.B."/>
            <person name="Maier U.G."/>
            <person name="McRose D."/>
            <person name="Mock T."/>
            <person name="Neilson J.A."/>
            <person name="Onodera N.T."/>
            <person name="Poole A.M."/>
            <person name="Pritham E.J."/>
            <person name="Richards T.A."/>
            <person name="Rocap G."/>
            <person name="Roy S.W."/>
            <person name="Sarai C."/>
            <person name="Schaack S."/>
            <person name="Shirato S."/>
            <person name="Slamovits C.H."/>
            <person name="Spencer D.F."/>
            <person name="Suzuki S."/>
            <person name="Worden A.Z."/>
            <person name="Zauner S."/>
            <person name="Barry K."/>
            <person name="Bell C."/>
            <person name="Bharti A.K."/>
            <person name="Crow J.A."/>
            <person name="Grimwood J."/>
            <person name="Kramer R."/>
            <person name="Lindquist E."/>
            <person name="Lucas S."/>
            <person name="Salamov A."/>
            <person name="McFadden G.I."/>
            <person name="Lane C.E."/>
            <person name="Keeling P.J."/>
            <person name="Gray M.W."/>
            <person name="Grigoriev I.V."/>
            <person name="Archibald J.M."/>
        </authorList>
    </citation>
    <scope>NUCLEOTIDE SEQUENCE</scope>
    <source>
        <strain evidence="6 8">CCMP2712</strain>
    </source>
</reference>
<dbReference type="AlphaFoldDB" id="L1JRN4"/>
<dbReference type="EnsemblProtists" id="EKX50825">
    <property type="protein sequence ID" value="EKX50825"/>
    <property type="gene ID" value="GUITHDRAFT_66665"/>
</dbReference>
<dbReference type="HOGENOM" id="CLU_000288_63_44_1"/>
<protein>
    <recommendedName>
        <fullName evidence="5">Protein kinase domain-containing protein</fullName>
    </recommendedName>
</protein>
<feature type="domain" description="Protein kinase" evidence="5">
    <location>
        <begin position="1"/>
        <end position="200"/>
    </location>
</feature>
<evidence type="ECO:0000256" key="1">
    <source>
        <dbReference type="ARBA" id="ARBA00022679"/>
    </source>
</evidence>
<evidence type="ECO:0000256" key="4">
    <source>
        <dbReference type="ARBA" id="ARBA00022840"/>
    </source>
</evidence>
<dbReference type="PROSITE" id="PS00108">
    <property type="entry name" value="PROTEIN_KINASE_ST"/>
    <property type="match status" value="1"/>
</dbReference>
<organism evidence="6">
    <name type="scientific">Guillardia theta (strain CCMP2712)</name>
    <name type="common">Cryptophyte</name>
    <dbReference type="NCBI Taxonomy" id="905079"/>
    <lineage>
        <taxon>Eukaryota</taxon>
        <taxon>Cryptophyceae</taxon>
        <taxon>Pyrenomonadales</taxon>
        <taxon>Geminigeraceae</taxon>
        <taxon>Guillardia</taxon>
    </lineage>
</organism>
<dbReference type="KEGG" id="gtt:GUITHDRAFT_66665"/>
<sequence length="200" mass="21904">MGTVYKAQDTASKGLYREVVVKLLQNGASKERQEVSRFNREARIVASLQHPNIISYIDMGSEPDGTSYIVMEAINGPDLQQILDKRGFISEEETVNIVIGILQGLVCTHAHGVVHRDLKPANVLVILETLHVKIIDFGLARELSGGSLLTGENVVGTPMYFAPEQTISGAEITTVTDLWAVGVLIYHCVTGLLSSFLERR</sequence>
<dbReference type="InterPro" id="IPR011009">
    <property type="entry name" value="Kinase-like_dom_sf"/>
</dbReference>
<reference evidence="7" key="3">
    <citation type="submission" date="2015-06" db="UniProtKB">
        <authorList>
            <consortium name="EnsemblProtists"/>
        </authorList>
    </citation>
    <scope>IDENTIFICATION</scope>
</reference>
<evidence type="ECO:0000313" key="6">
    <source>
        <dbReference type="EMBL" id="EKX50825.1"/>
    </source>
</evidence>
<dbReference type="PROSITE" id="PS50011">
    <property type="entry name" value="PROTEIN_KINASE_DOM"/>
    <property type="match status" value="1"/>
</dbReference>
<keyword evidence="8" id="KW-1185">Reference proteome</keyword>
<dbReference type="eggNOG" id="KOG0595">
    <property type="taxonomic scope" value="Eukaryota"/>
</dbReference>
<dbReference type="PANTHER" id="PTHR43289:SF6">
    <property type="entry name" value="SERINE_THREONINE-PROTEIN KINASE NEKL-3"/>
    <property type="match status" value="1"/>
</dbReference>
<dbReference type="Pfam" id="PF00069">
    <property type="entry name" value="Pkinase"/>
    <property type="match status" value="1"/>
</dbReference>
<dbReference type="PaxDb" id="55529-EKX50825"/>
<evidence type="ECO:0000256" key="3">
    <source>
        <dbReference type="ARBA" id="ARBA00022777"/>
    </source>
</evidence>
<dbReference type="OMA" id="YHASHEK"/>
<name>L1JRN4_GUITC</name>
<accession>L1JRN4</accession>
<dbReference type="Proteomes" id="UP000011087">
    <property type="component" value="Unassembled WGS sequence"/>
</dbReference>
<evidence type="ECO:0000313" key="7">
    <source>
        <dbReference type="EnsemblProtists" id="EKX50825"/>
    </source>
</evidence>
<dbReference type="GO" id="GO:0005524">
    <property type="term" value="F:ATP binding"/>
    <property type="evidence" value="ECO:0007669"/>
    <property type="project" value="UniProtKB-KW"/>
</dbReference>
<dbReference type="Gene3D" id="1.10.510.10">
    <property type="entry name" value="Transferase(Phosphotransferase) domain 1"/>
    <property type="match status" value="1"/>
</dbReference>
<dbReference type="SUPFAM" id="SSF56112">
    <property type="entry name" value="Protein kinase-like (PK-like)"/>
    <property type="match status" value="1"/>
</dbReference>
<dbReference type="EMBL" id="JH992977">
    <property type="protein sequence ID" value="EKX50825.1"/>
    <property type="molecule type" value="Genomic_DNA"/>
</dbReference>
<evidence type="ECO:0000259" key="5">
    <source>
        <dbReference type="PROSITE" id="PS50011"/>
    </source>
</evidence>
<evidence type="ECO:0000313" key="8">
    <source>
        <dbReference type="Proteomes" id="UP000011087"/>
    </source>
</evidence>
<dbReference type="GeneID" id="17307480"/>
<evidence type="ECO:0000256" key="2">
    <source>
        <dbReference type="ARBA" id="ARBA00022741"/>
    </source>
</evidence>
<keyword evidence="2" id="KW-0547">Nucleotide-binding</keyword>
<gene>
    <name evidence="6" type="ORF">GUITHDRAFT_66665</name>
</gene>
<keyword evidence="4" id="KW-0067">ATP-binding</keyword>
<dbReference type="OrthoDB" id="4062651at2759"/>
<reference evidence="8" key="2">
    <citation type="submission" date="2012-11" db="EMBL/GenBank/DDBJ databases">
        <authorList>
            <person name="Kuo A."/>
            <person name="Curtis B.A."/>
            <person name="Tanifuji G."/>
            <person name="Burki F."/>
            <person name="Gruber A."/>
            <person name="Irimia M."/>
            <person name="Maruyama S."/>
            <person name="Arias M.C."/>
            <person name="Ball S.G."/>
            <person name="Gile G.H."/>
            <person name="Hirakawa Y."/>
            <person name="Hopkins J.F."/>
            <person name="Rensing S.A."/>
            <person name="Schmutz J."/>
            <person name="Symeonidi A."/>
            <person name="Elias M."/>
            <person name="Eveleigh R.J."/>
            <person name="Herman E.K."/>
            <person name="Klute M.J."/>
            <person name="Nakayama T."/>
            <person name="Obornik M."/>
            <person name="Reyes-Prieto A."/>
            <person name="Armbrust E.V."/>
            <person name="Aves S.J."/>
            <person name="Beiko R.G."/>
            <person name="Coutinho P."/>
            <person name="Dacks J.B."/>
            <person name="Durnford D.G."/>
            <person name="Fast N.M."/>
            <person name="Green B.R."/>
            <person name="Grisdale C."/>
            <person name="Hempe F."/>
            <person name="Henrissat B."/>
            <person name="Hoppner M.P."/>
            <person name="Ishida K.-I."/>
            <person name="Kim E."/>
            <person name="Koreny L."/>
            <person name="Kroth P.G."/>
            <person name="Liu Y."/>
            <person name="Malik S.-B."/>
            <person name="Maier U.G."/>
            <person name="McRose D."/>
            <person name="Mock T."/>
            <person name="Neilson J.A."/>
            <person name="Onodera N.T."/>
            <person name="Poole A.M."/>
            <person name="Pritham E.J."/>
            <person name="Richards T.A."/>
            <person name="Rocap G."/>
            <person name="Roy S.W."/>
            <person name="Sarai C."/>
            <person name="Schaack S."/>
            <person name="Shirato S."/>
            <person name="Slamovits C.H."/>
            <person name="Spencer D.F."/>
            <person name="Suzuki S."/>
            <person name="Worden A.Z."/>
            <person name="Zauner S."/>
            <person name="Barry K."/>
            <person name="Bell C."/>
            <person name="Bharti A.K."/>
            <person name="Crow J.A."/>
            <person name="Grimwood J."/>
            <person name="Kramer R."/>
            <person name="Lindquist E."/>
            <person name="Lucas S."/>
            <person name="Salamov A."/>
            <person name="McFadden G.I."/>
            <person name="Lane C.E."/>
            <person name="Keeling P.J."/>
            <person name="Gray M.W."/>
            <person name="Grigoriev I.V."/>
            <person name="Archibald J.M."/>
        </authorList>
    </citation>
    <scope>NUCLEOTIDE SEQUENCE</scope>
    <source>
        <strain evidence="8">CCMP2712</strain>
    </source>
</reference>
<dbReference type="RefSeq" id="XP_005837805.1">
    <property type="nucleotide sequence ID" value="XM_005837748.1"/>
</dbReference>
<keyword evidence="3" id="KW-0418">Kinase</keyword>
<dbReference type="CDD" id="cd14014">
    <property type="entry name" value="STKc_PknB_like"/>
    <property type="match status" value="1"/>
</dbReference>
<keyword evidence="1" id="KW-0808">Transferase</keyword>
<proteinExistence type="predicted"/>
<dbReference type="STRING" id="905079.L1JRN4"/>
<dbReference type="InterPro" id="IPR008271">
    <property type="entry name" value="Ser/Thr_kinase_AS"/>
</dbReference>
<dbReference type="InterPro" id="IPR000719">
    <property type="entry name" value="Prot_kinase_dom"/>
</dbReference>
<dbReference type="GO" id="GO:0004674">
    <property type="term" value="F:protein serine/threonine kinase activity"/>
    <property type="evidence" value="ECO:0007669"/>
    <property type="project" value="TreeGrafter"/>
</dbReference>
<dbReference type="PANTHER" id="PTHR43289">
    <property type="entry name" value="MITOGEN-ACTIVATED PROTEIN KINASE KINASE KINASE 20-RELATED"/>
    <property type="match status" value="1"/>
</dbReference>